<reference evidence="1 2" key="1">
    <citation type="submission" date="2015-04" db="EMBL/GenBank/DDBJ databases">
        <title>Complete genome sequence of Schizopora paradoxa KUC8140, a cosmopolitan wood degrader in East Asia.</title>
        <authorList>
            <consortium name="DOE Joint Genome Institute"/>
            <person name="Min B."/>
            <person name="Park H."/>
            <person name="Jang Y."/>
            <person name="Kim J.-J."/>
            <person name="Kim K.H."/>
            <person name="Pangilinan J."/>
            <person name="Lipzen A."/>
            <person name="Riley R."/>
            <person name="Grigoriev I.V."/>
            <person name="Spatafora J.W."/>
            <person name="Choi I.-G."/>
        </authorList>
    </citation>
    <scope>NUCLEOTIDE SEQUENCE [LARGE SCALE GENOMIC DNA]</scope>
    <source>
        <strain evidence="1 2">KUC8140</strain>
    </source>
</reference>
<dbReference type="InParanoid" id="A0A0H2S5K4"/>
<sequence>MSDSGTFMISFGEETTKEKFNEVIEDLKQKGATINQEVFSELMGKKLISATLSQTLLLSLQSNLKENDIVGIEPEQTITTQ</sequence>
<dbReference type="EMBL" id="KQ085886">
    <property type="protein sequence ID" value="KLO19525.1"/>
    <property type="molecule type" value="Genomic_DNA"/>
</dbReference>
<dbReference type="Gene3D" id="3.30.70.80">
    <property type="entry name" value="Peptidase S8 propeptide/proteinase inhibitor I9"/>
    <property type="match status" value="1"/>
</dbReference>
<gene>
    <name evidence="1" type="ORF">SCHPADRAFT_992769</name>
</gene>
<accession>A0A0H2S5K4</accession>
<protein>
    <recommendedName>
        <fullName evidence="3">Inhibitor I9 domain-containing protein</fullName>
    </recommendedName>
</protein>
<dbReference type="AlphaFoldDB" id="A0A0H2S5K4"/>
<name>A0A0H2S5K4_9AGAM</name>
<proteinExistence type="predicted"/>
<dbReference type="InterPro" id="IPR037045">
    <property type="entry name" value="S8pro/Inhibitor_I9_sf"/>
</dbReference>
<organism evidence="1 2">
    <name type="scientific">Schizopora paradoxa</name>
    <dbReference type="NCBI Taxonomy" id="27342"/>
    <lineage>
        <taxon>Eukaryota</taxon>
        <taxon>Fungi</taxon>
        <taxon>Dikarya</taxon>
        <taxon>Basidiomycota</taxon>
        <taxon>Agaricomycotina</taxon>
        <taxon>Agaricomycetes</taxon>
        <taxon>Hymenochaetales</taxon>
        <taxon>Schizoporaceae</taxon>
        <taxon>Schizopora</taxon>
    </lineage>
</organism>
<keyword evidence="2" id="KW-1185">Reference proteome</keyword>
<evidence type="ECO:0000313" key="1">
    <source>
        <dbReference type="EMBL" id="KLO19525.1"/>
    </source>
</evidence>
<evidence type="ECO:0008006" key="3">
    <source>
        <dbReference type="Google" id="ProtNLM"/>
    </source>
</evidence>
<evidence type="ECO:0000313" key="2">
    <source>
        <dbReference type="Proteomes" id="UP000053477"/>
    </source>
</evidence>
<dbReference type="Proteomes" id="UP000053477">
    <property type="component" value="Unassembled WGS sequence"/>
</dbReference>